<evidence type="ECO:0000259" key="6">
    <source>
        <dbReference type="PROSITE" id="PS51007"/>
    </source>
</evidence>
<feature type="domain" description="Cytochrome c" evidence="6">
    <location>
        <begin position="862"/>
        <end position="974"/>
    </location>
</feature>
<evidence type="ECO:0000256" key="2">
    <source>
        <dbReference type="ARBA" id="ARBA00022723"/>
    </source>
</evidence>
<dbReference type="EMBL" id="CP042997">
    <property type="protein sequence ID" value="QEH36450.1"/>
    <property type="molecule type" value="Genomic_DNA"/>
</dbReference>
<dbReference type="GO" id="GO:0020037">
    <property type="term" value="F:heme binding"/>
    <property type="evidence" value="ECO:0007669"/>
    <property type="project" value="InterPro"/>
</dbReference>
<sequence precursor="true">MCRGANDWASERASILSLPAVLAASLACLAWPTTARAQPRKPVYVGAKVCATCHDGPNMGHQATLWMGTRHAKAYASLATPEARSIAAISGVPIEPQRSPLCLGCHATGSDAEPAEKDDTFSLRDGVQCEKCHGPGSEHVESWAPGKDGSARIALTNPLPADCMNCHKEKPSHTRILPAKPRRPNRAETPFDLMAALKAVSHPTPKDAKPVAMQPPPFPTREGAGASYIGSHACAECHDAAEKGSQFCKWRDTPHARAYAALGTPHAKNVALEKGINDDPQMSTECLKCHATAYHRDSAGAAETYSVLEGVGCEACHGPGSEHATAAAELKERPRTFKTGLLATSSETCTSCHDENRGKPFAHEEALKAIAHPARPPAVSREARYKTPLRLAFRPGGREVYVTCEASATVCVLDSKSMTKVAEIPVGGQPTDVTFSPDGSRAYVTNRLDDSLSVIDATARRVTATVPVGDEPHGVRTDASGRTLYVVNTASDDISVLDAKTLRERKRLSASRSPWSIALSPDGGRMLVTNALSRFVPFREPSVSEITAVDASREVVDDRHAAPGANMLLGIAWHPSGEFALATLERTKNLVPMTRMTQGWTVTNGLAVIGADGQVDQVLLDDPGESFPDPTDVAFTPDGTLALVTSSGSDRVALVDVARLRKVIAVATPREREDVLPNHLGKASEFVIGRIATGINPRGLAVAPDGKTAWVACALEDAVAVIDIAARKEVRRVDLGGPKEISRARFGERLFNNAGIALRRQLSCHTCHPDGHVDGLTYDIEADGIGTAPVDNRTLRGILDTGPFKWNGGNATLSRQCGPRLSVYFTRIQPYTSEELEAVDHYISTIPRPPNRYRPLGAELTPAQRRGKAIFERTATNDGRPIRKQNRCATCHFPPLYTDRERHDIGSKMAPDIDDKVDVPHLNNIYDSAPYMHNGIAATLEEIWTVYNPRDTHGVTNDMTKDQLNDLIEYLKTL</sequence>
<evidence type="ECO:0000256" key="5">
    <source>
        <dbReference type="SAM" id="SignalP"/>
    </source>
</evidence>
<proteinExistence type="predicted"/>
<dbReference type="InterPro" id="IPR036280">
    <property type="entry name" value="Multihaem_cyt_sf"/>
</dbReference>
<dbReference type="Gene3D" id="1.10.1130.10">
    <property type="entry name" value="Flavocytochrome C3, Chain A"/>
    <property type="match status" value="2"/>
</dbReference>
<dbReference type="InterPro" id="IPR023155">
    <property type="entry name" value="Cyt_c-552/4"/>
</dbReference>
<evidence type="ECO:0000313" key="8">
    <source>
        <dbReference type="Proteomes" id="UP000324233"/>
    </source>
</evidence>
<keyword evidence="5" id="KW-0732">Signal</keyword>
<dbReference type="GO" id="GO:0009055">
    <property type="term" value="F:electron transfer activity"/>
    <property type="evidence" value="ECO:0007669"/>
    <property type="project" value="InterPro"/>
</dbReference>
<dbReference type="Gene3D" id="2.130.10.10">
    <property type="entry name" value="YVTN repeat-like/Quinoprotein amine dehydrogenase"/>
    <property type="match status" value="1"/>
</dbReference>
<dbReference type="InterPro" id="IPR051200">
    <property type="entry name" value="Host-pathogen_enzymatic-act"/>
</dbReference>
<dbReference type="SUPFAM" id="SSF48695">
    <property type="entry name" value="Multiheme cytochromes"/>
    <property type="match status" value="2"/>
</dbReference>
<dbReference type="SUPFAM" id="SSF50974">
    <property type="entry name" value="Nitrous oxide reductase, N-terminal domain"/>
    <property type="match status" value="1"/>
</dbReference>
<dbReference type="Gene3D" id="1.10.760.10">
    <property type="entry name" value="Cytochrome c-like domain"/>
    <property type="match status" value="2"/>
</dbReference>
<feature type="domain" description="Cytochrome c" evidence="6">
    <location>
        <begin position="742"/>
        <end position="847"/>
    </location>
</feature>
<dbReference type="InterPro" id="IPR015943">
    <property type="entry name" value="WD40/YVTN_repeat-like_dom_sf"/>
</dbReference>
<keyword evidence="3 4" id="KW-0408">Iron</keyword>
<dbReference type="PROSITE" id="PS51257">
    <property type="entry name" value="PROKAR_LIPOPROTEIN"/>
    <property type="match status" value="1"/>
</dbReference>
<dbReference type="InterPro" id="IPR036909">
    <property type="entry name" value="Cyt_c-like_dom_sf"/>
</dbReference>
<dbReference type="Pfam" id="PF13435">
    <property type="entry name" value="Cytochrome_C554"/>
    <property type="match status" value="2"/>
</dbReference>
<dbReference type="InterPro" id="IPR011045">
    <property type="entry name" value="N2O_reductase_N"/>
</dbReference>
<dbReference type="PANTHER" id="PTHR47197">
    <property type="entry name" value="PROTEIN NIRF"/>
    <property type="match status" value="1"/>
</dbReference>
<feature type="chain" id="PRO_5022830154" evidence="5">
    <location>
        <begin position="38"/>
        <end position="974"/>
    </location>
</feature>
<dbReference type="PROSITE" id="PS51007">
    <property type="entry name" value="CYTC"/>
    <property type="match status" value="2"/>
</dbReference>
<dbReference type="GO" id="GO:0046872">
    <property type="term" value="F:metal ion binding"/>
    <property type="evidence" value="ECO:0007669"/>
    <property type="project" value="UniProtKB-KW"/>
</dbReference>
<dbReference type="InterPro" id="IPR009056">
    <property type="entry name" value="Cyt_c-like_dom"/>
</dbReference>
<keyword evidence="1 4" id="KW-0349">Heme</keyword>
<dbReference type="Proteomes" id="UP000324233">
    <property type="component" value="Chromosome"/>
</dbReference>
<dbReference type="PANTHER" id="PTHR47197:SF3">
    <property type="entry name" value="DIHYDRO-HEME D1 DEHYDROGENASE"/>
    <property type="match status" value="1"/>
</dbReference>
<dbReference type="KEGG" id="agv:OJF2_50140"/>
<organism evidence="7 8">
    <name type="scientific">Aquisphaera giovannonii</name>
    <dbReference type="NCBI Taxonomy" id="406548"/>
    <lineage>
        <taxon>Bacteria</taxon>
        <taxon>Pseudomonadati</taxon>
        <taxon>Planctomycetota</taxon>
        <taxon>Planctomycetia</taxon>
        <taxon>Isosphaerales</taxon>
        <taxon>Isosphaeraceae</taxon>
        <taxon>Aquisphaera</taxon>
    </lineage>
</organism>
<feature type="signal peptide" evidence="5">
    <location>
        <begin position="1"/>
        <end position="37"/>
    </location>
</feature>
<keyword evidence="2 4" id="KW-0479">Metal-binding</keyword>
<evidence type="ECO:0000256" key="3">
    <source>
        <dbReference type="ARBA" id="ARBA00023004"/>
    </source>
</evidence>
<evidence type="ECO:0000256" key="1">
    <source>
        <dbReference type="ARBA" id="ARBA00022617"/>
    </source>
</evidence>
<dbReference type="InterPro" id="IPR011964">
    <property type="entry name" value="YVTN_b-propeller_repeat"/>
</dbReference>
<accession>A0A5B9W9E8</accession>
<dbReference type="NCBIfam" id="TIGR02276">
    <property type="entry name" value="beta_rpt_yvtn"/>
    <property type="match status" value="3"/>
</dbReference>
<gene>
    <name evidence="7" type="primary">cycA1</name>
    <name evidence="7" type="ORF">OJF2_50140</name>
</gene>
<reference evidence="7 8" key="1">
    <citation type="submission" date="2019-08" db="EMBL/GenBank/DDBJ databases">
        <title>Deep-cultivation of Planctomycetes and their phenomic and genomic characterization uncovers novel biology.</title>
        <authorList>
            <person name="Wiegand S."/>
            <person name="Jogler M."/>
            <person name="Boedeker C."/>
            <person name="Pinto D."/>
            <person name="Vollmers J."/>
            <person name="Rivas-Marin E."/>
            <person name="Kohn T."/>
            <person name="Peeters S.H."/>
            <person name="Heuer A."/>
            <person name="Rast P."/>
            <person name="Oberbeckmann S."/>
            <person name="Bunk B."/>
            <person name="Jeske O."/>
            <person name="Meyerdierks A."/>
            <person name="Storesund J.E."/>
            <person name="Kallscheuer N."/>
            <person name="Luecker S."/>
            <person name="Lage O.M."/>
            <person name="Pohl T."/>
            <person name="Merkel B.J."/>
            <person name="Hornburger P."/>
            <person name="Mueller R.-W."/>
            <person name="Bruemmer F."/>
            <person name="Labrenz M."/>
            <person name="Spormann A.M."/>
            <person name="Op den Camp H."/>
            <person name="Overmann J."/>
            <person name="Amann R."/>
            <person name="Jetten M.S.M."/>
            <person name="Mascher T."/>
            <person name="Medema M.H."/>
            <person name="Devos D.P."/>
            <person name="Kaster A.-K."/>
            <person name="Ovreas L."/>
            <person name="Rohde M."/>
            <person name="Galperin M.Y."/>
            <person name="Jogler C."/>
        </authorList>
    </citation>
    <scope>NUCLEOTIDE SEQUENCE [LARGE SCALE GENOMIC DNA]</scope>
    <source>
        <strain evidence="7 8">OJF2</strain>
    </source>
</reference>
<evidence type="ECO:0000256" key="4">
    <source>
        <dbReference type="PROSITE-ProRule" id="PRU00433"/>
    </source>
</evidence>
<name>A0A5B9W9E8_9BACT</name>
<protein>
    <submittedName>
        <fullName evidence="7">Cytochrome c-554</fullName>
    </submittedName>
</protein>
<evidence type="ECO:0000313" key="7">
    <source>
        <dbReference type="EMBL" id="QEH36450.1"/>
    </source>
</evidence>
<dbReference type="Pfam" id="PF10282">
    <property type="entry name" value="Lactonase"/>
    <property type="match status" value="1"/>
</dbReference>
<dbReference type="OrthoDB" id="9772811at2"/>
<dbReference type="SUPFAM" id="SSF46626">
    <property type="entry name" value="Cytochrome c"/>
    <property type="match status" value="2"/>
</dbReference>
<dbReference type="AlphaFoldDB" id="A0A5B9W9E8"/>
<keyword evidence="8" id="KW-1185">Reference proteome</keyword>
<dbReference type="InterPro" id="IPR019405">
    <property type="entry name" value="Lactonase_7-beta_prop"/>
</dbReference>
<dbReference type="RefSeq" id="WP_148596137.1">
    <property type="nucleotide sequence ID" value="NZ_CP042997.1"/>
</dbReference>